<dbReference type="PANTHER" id="PTHR11699">
    <property type="entry name" value="ALDEHYDE DEHYDROGENASE-RELATED"/>
    <property type="match status" value="1"/>
</dbReference>
<sequence>MADVIADPELDPTATYAVDPSRARRLASRVVASPGAEQHVSHTPMTGAPLASLPVSSPQDVSVAVATARTAQRAWARTSLAGRAAVLLRFHDLVLTRQMELLDLIQLESGKTRHDAFAEIADTANTARHYARRAPSYLRDEHPMGVFPIVTQTVVSHLPKGVVGIVSPWNFPLILAITDALPALMAGNAVVLRPDQQTSLTALAAHELLIDAGLPEGVLQVVLGPGSTTGQAVVDQADYVCYTGSTPTGRTVGVAAAQRLVGFSLELGGKNSMYVAADADVPKAVAGALRACFNGAGQVCISAERLLVHRDVYGEFVTSFVEAVEAMRLGTSLEYGPEMGSLVGQAQLDTVTRHVDDARAKGAIVLAGGRARPDIGPFVYEPTVLSGVTPDMECRDGETFGPVVSLYEVDSDDRAVELANDTEYGLNASVWSRDVRRARRIASRIRTGTVNINDGFIPAWASTGAPMGGMKASGIGRRHGREGILKYTESQNVTAQHVIAPLATLPGVSQETYTKGLTLALRAMKGLGLR</sequence>
<dbReference type="OrthoDB" id="3954161at2"/>
<dbReference type="InterPro" id="IPR016162">
    <property type="entry name" value="Ald_DH_N"/>
</dbReference>
<evidence type="ECO:0000256" key="2">
    <source>
        <dbReference type="ARBA" id="ARBA00023002"/>
    </source>
</evidence>
<evidence type="ECO:0000259" key="3">
    <source>
        <dbReference type="Pfam" id="PF00171"/>
    </source>
</evidence>
<keyword evidence="5" id="KW-1185">Reference proteome</keyword>
<dbReference type="CDD" id="cd07101">
    <property type="entry name" value="ALDH_SSADH2_GabD2"/>
    <property type="match status" value="1"/>
</dbReference>
<proteinExistence type="inferred from homology"/>
<dbReference type="InterPro" id="IPR016161">
    <property type="entry name" value="Ald_DH/histidinol_DH"/>
</dbReference>
<reference evidence="4 5" key="1">
    <citation type="submission" date="2019-07" db="EMBL/GenBank/DDBJ databases">
        <title>Whole genome shotgun sequence of Knoellia locipacati NBRC 109775.</title>
        <authorList>
            <person name="Hosoyama A."/>
            <person name="Uohara A."/>
            <person name="Ohji S."/>
            <person name="Ichikawa N."/>
        </authorList>
    </citation>
    <scope>NUCLEOTIDE SEQUENCE [LARGE SCALE GENOMIC DNA]</scope>
    <source>
        <strain evidence="4 5">NBRC 109775</strain>
    </source>
</reference>
<evidence type="ECO:0000313" key="5">
    <source>
        <dbReference type="Proteomes" id="UP000321793"/>
    </source>
</evidence>
<dbReference type="Proteomes" id="UP000321793">
    <property type="component" value="Unassembled WGS sequence"/>
</dbReference>
<feature type="domain" description="Aldehyde dehydrogenase" evidence="3">
    <location>
        <begin position="38"/>
        <end position="493"/>
    </location>
</feature>
<dbReference type="InterPro" id="IPR015590">
    <property type="entry name" value="Aldehyde_DH_dom"/>
</dbReference>
<dbReference type="AlphaFoldDB" id="A0A512SX01"/>
<dbReference type="RefSeq" id="WP_147062002.1">
    <property type="nucleotide sequence ID" value="NZ_BAABDN010000001.1"/>
</dbReference>
<dbReference type="FunFam" id="3.40.309.10:FF:000009">
    <property type="entry name" value="Aldehyde dehydrogenase A"/>
    <property type="match status" value="1"/>
</dbReference>
<evidence type="ECO:0000256" key="1">
    <source>
        <dbReference type="ARBA" id="ARBA00009986"/>
    </source>
</evidence>
<protein>
    <submittedName>
        <fullName evidence="4">Succinic semialdehyde dehydrogenase</fullName>
    </submittedName>
</protein>
<comment type="caution">
    <text evidence="4">The sequence shown here is derived from an EMBL/GenBank/DDBJ whole genome shotgun (WGS) entry which is preliminary data.</text>
</comment>
<dbReference type="Gene3D" id="3.40.309.10">
    <property type="entry name" value="Aldehyde Dehydrogenase, Chain A, domain 2"/>
    <property type="match status" value="1"/>
</dbReference>
<organism evidence="4 5">
    <name type="scientific">Knoellia locipacati</name>
    <dbReference type="NCBI Taxonomy" id="882824"/>
    <lineage>
        <taxon>Bacteria</taxon>
        <taxon>Bacillati</taxon>
        <taxon>Actinomycetota</taxon>
        <taxon>Actinomycetes</taxon>
        <taxon>Micrococcales</taxon>
        <taxon>Intrasporangiaceae</taxon>
        <taxon>Knoellia</taxon>
    </lineage>
</organism>
<keyword evidence="2" id="KW-0560">Oxidoreductase</keyword>
<dbReference type="InterPro" id="IPR016163">
    <property type="entry name" value="Ald_DH_C"/>
</dbReference>
<dbReference type="EMBL" id="BKBA01000003">
    <property type="protein sequence ID" value="GEQ12488.1"/>
    <property type="molecule type" value="Genomic_DNA"/>
</dbReference>
<dbReference type="SUPFAM" id="SSF53720">
    <property type="entry name" value="ALDH-like"/>
    <property type="match status" value="1"/>
</dbReference>
<dbReference type="NCBIfam" id="NF006916">
    <property type="entry name" value="PRK09407.1"/>
    <property type="match status" value="1"/>
</dbReference>
<dbReference type="Gene3D" id="3.40.605.10">
    <property type="entry name" value="Aldehyde Dehydrogenase, Chain A, domain 1"/>
    <property type="match status" value="1"/>
</dbReference>
<accession>A0A512SX01</accession>
<dbReference type="Pfam" id="PF00171">
    <property type="entry name" value="Aldedh"/>
    <property type="match status" value="1"/>
</dbReference>
<comment type="similarity">
    <text evidence="1">Belongs to the aldehyde dehydrogenase family.</text>
</comment>
<dbReference type="GO" id="GO:0016620">
    <property type="term" value="F:oxidoreductase activity, acting on the aldehyde or oxo group of donors, NAD or NADP as acceptor"/>
    <property type="evidence" value="ECO:0007669"/>
    <property type="project" value="InterPro"/>
</dbReference>
<evidence type="ECO:0000313" key="4">
    <source>
        <dbReference type="EMBL" id="GEQ12488.1"/>
    </source>
</evidence>
<gene>
    <name evidence="4" type="primary">gabD2</name>
    <name evidence="4" type="ORF">KLO01_05350</name>
</gene>
<name>A0A512SX01_9MICO</name>